<evidence type="ECO:0000256" key="1">
    <source>
        <dbReference type="ARBA" id="ARBA00004202"/>
    </source>
</evidence>
<evidence type="ECO:0000256" key="3">
    <source>
        <dbReference type="ARBA" id="ARBA00022475"/>
    </source>
</evidence>
<reference evidence="7 8" key="1">
    <citation type="submission" date="2024-04" db="EMBL/GenBank/DDBJ databases">
        <title>Novel species of the genus Ideonella isolated from streams.</title>
        <authorList>
            <person name="Lu H."/>
        </authorList>
    </citation>
    <scope>NUCLEOTIDE SEQUENCE [LARGE SCALE GENOMIC DNA]</scope>
    <source>
        <strain evidence="7 8">DXS29W</strain>
    </source>
</reference>
<evidence type="ECO:0000256" key="2">
    <source>
        <dbReference type="ARBA" id="ARBA00010488"/>
    </source>
</evidence>
<proteinExistence type="inferred from homology"/>
<gene>
    <name evidence="7" type="ORF">AACH06_27275</name>
</gene>
<keyword evidence="4" id="KW-0808">Transferase</keyword>
<dbReference type="InterPro" id="IPR007554">
    <property type="entry name" value="Glycerophosphate_synth"/>
</dbReference>
<dbReference type="InterPro" id="IPR043149">
    <property type="entry name" value="TagF_N"/>
</dbReference>
<name>A0ABU9BYN8_9BURK</name>
<accession>A0ABU9BYN8</accession>
<dbReference type="Pfam" id="PF04464">
    <property type="entry name" value="Glyphos_transf"/>
    <property type="match status" value="1"/>
</dbReference>
<dbReference type="Gene3D" id="3.40.50.11820">
    <property type="match status" value="1"/>
</dbReference>
<protein>
    <submittedName>
        <fullName evidence="7">CDP-glycerol glycerophosphotransferase family protein</fullName>
    </submittedName>
</protein>
<dbReference type="PANTHER" id="PTHR37316">
    <property type="entry name" value="TEICHOIC ACID GLYCEROL-PHOSPHATE PRIMASE"/>
    <property type="match status" value="1"/>
</dbReference>
<evidence type="ECO:0000256" key="4">
    <source>
        <dbReference type="ARBA" id="ARBA00022679"/>
    </source>
</evidence>
<evidence type="ECO:0000256" key="6">
    <source>
        <dbReference type="ARBA" id="ARBA00023136"/>
    </source>
</evidence>
<keyword evidence="5" id="KW-0777">Teichoic acid biosynthesis</keyword>
<dbReference type="SUPFAM" id="SSF53756">
    <property type="entry name" value="UDP-Glycosyltransferase/glycogen phosphorylase"/>
    <property type="match status" value="1"/>
</dbReference>
<dbReference type="PANTHER" id="PTHR37316:SF3">
    <property type="entry name" value="TEICHOIC ACID GLYCEROL-PHOSPHATE TRANSFERASE"/>
    <property type="match status" value="1"/>
</dbReference>
<dbReference type="EMBL" id="JBBUTG010000030">
    <property type="protein sequence ID" value="MEK8034548.1"/>
    <property type="molecule type" value="Genomic_DNA"/>
</dbReference>
<evidence type="ECO:0000313" key="8">
    <source>
        <dbReference type="Proteomes" id="UP001371218"/>
    </source>
</evidence>
<sequence>MINASLPPSVNPAGLPPALPVGDDWAALDERLGAIEAFGGQLSQAVEQLVEAVVGLQEQAQQVAAPAPPQLAGGAEAALAAIGALNSRVVELEQQFALERSCRDLERVSRMHPKDRVVVFVATTYLGCNAKYAWLAFRERAKAEGITAWLLPQNAEQERMAKSLGEKCFPHRHADWSAEHVHAALSAAVVVTCDHFLNPNPYAPALLAGARHVQLWHGISIKEIGLRNLAPMRNMTPRYAKVLATTGPYTRMVGTAASAENEWRRWFSFERYAPIGYPRNDVLLREPTEGDLLNVDLEMLNAAVAARQAGRRVVLYAPTFRDVKRGTWVVDAGLERLAKQLDERGDLLIVNLHPVEQPMIPQLKEAVPTARFVAPRTDIYPLLPHTTELVTDYSSVMFDYLLLDRPILLFRPDHQEYVTRSRALYDDKLDTKPGPLVSSINELLLALRNRAAETAAHARHRQTLRDRLHDHADGRAGERFNELLLEEVALALDAH</sequence>
<dbReference type="InterPro" id="IPR051612">
    <property type="entry name" value="Teichoic_Acid_Biosynth"/>
</dbReference>
<organism evidence="7 8">
    <name type="scientific">Ideonella lacteola</name>
    <dbReference type="NCBI Taxonomy" id="2984193"/>
    <lineage>
        <taxon>Bacteria</taxon>
        <taxon>Pseudomonadati</taxon>
        <taxon>Pseudomonadota</taxon>
        <taxon>Betaproteobacteria</taxon>
        <taxon>Burkholderiales</taxon>
        <taxon>Sphaerotilaceae</taxon>
        <taxon>Ideonella</taxon>
    </lineage>
</organism>
<evidence type="ECO:0000256" key="5">
    <source>
        <dbReference type="ARBA" id="ARBA00022944"/>
    </source>
</evidence>
<dbReference type="Proteomes" id="UP001371218">
    <property type="component" value="Unassembled WGS sequence"/>
</dbReference>
<comment type="similarity">
    <text evidence="2">Belongs to the CDP-glycerol glycerophosphotransferase family.</text>
</comment>
<keyword evidence="6" id="KW-0472">Membrane</keyword>
<evidence type="ECO:0000313" key="7">
    <source>
        <dbReference type="EMBL" id="MEK8034548.1"/>
    </source>
</evidence>
<dbReference type="RefSeq" id="WP_341428976.1">
    <property type="nucleotide sequence ID" value="NZ_JBBUTG010000030.1"/>
</dbReference>
<comment type="subcellular location">
    <subcellularLocation>
        <location evidence="1">Cell membrane</location>
        <topology evidence="1">Peripheral membrane protein</topology>
    </subcellularLocation>
</comment>
<keyword evidence="8" id="KW-1185">Reference proteome</keyword>
<keyword evidence="3" id="KW-1003">Cell membrane</keyword>
<dbReference type="Gene3D" id="3.40.50.12580">
    <property type="match status" value="1"/>
</dbReference>
<dbReference type="InterPro" id="IPR043148">
    <property type="entry name" value="TagF_C"/>
</dbReference>
<comment type="caution">
    <text evidence="7">The sequence shown here is derived from an EMBL/GenBank/DDBJ whole genome shotgun (WGS) entry which is preliminary data.</text>
</comment>